<dbReference type="PANTHER" id="PTHR30250">
    <property type="entry name" value="PST FAMILY PREDICTED COLANIC ACID TRANSPORTER"/>
    <property type="match status" value="1"/>
</dbReference>
<dbReference type="RefSeq" id="WP_158170310.1">
    <property type="nucleotide sequence ID" value="NZ_AP026691.1"/>
</dbReference>
<reference evidence="7" key="1">
    <citation type="submission" date="2023-02" db="EMBL/GenBank/DDBJ databases">
        <title>A novel hydrolase synthesized by Rhodococcus erythropolis HQ is responsible for the detoxification of Zearalenone.</title>
        <authorList>
            <person name="Hu J."/>
            <person name="Xu J."/>
        </authorList>
    </citation>
    <scope>NUCLEOTIDE SEQUENCE</scope>
    <source>
        <strain evidence="7">HQ</strain>
    </source>
</reference>
<keyword evidence="4 6" id="KW-1133">Transmembrane helix</keyword>
<keyword evidence="3 6" id="KW-0812">Transmembrane</keyword>
<dbReference type="PANTHER" id="PTHR30250:SF11">
    <property type="entry name" value="O-ANTIGEN TRANSPORTER-RELATED"/>
    <property type="match status" value="1"/>
</dbReference>
<sequence length="403" mass="42621">MTNPLVVQFTGIAGGRLVGALIQALSMVLLARISGPSGFGIFAAAYGVGLVLQTILNFGFTPFLVRIRALGDQEPLIASTLEFSRRANLAVGALLAFTAAVAAVFEPKLWFVVPLTAWVVLDNYVETLLSLPLADGNTWQNAVSLLLRRALALVFVAAAWLAGVDAVFWYSVGLAFSSMIAVFVAIRLGPAITRVRSRRSYKSIIGKSSHFWLNSVATQTRNFDVLLVGLVTSPAVSGIYGVTSRITTPLRLIPTSFAAVLMPAAARSTTGRITQGILRPAMYVCIASAVIFGVIAAVIPVLVPPILGDAYVDAVPVMQVVCFSLIFAAISSQLNAILQGTGRVEIVSYITVVSTLICLVGIVLAAPRYGALGAGWSLSLSYVLQTALLTCVVVVAMRRDPHA</sequence>
<accession>A0AAW6LKU6</accession>
<feature type="transmembrane region" description="Helical" evidence="6">
    <location>
        <begin position="86"/>
        <end position="105"/>
    </location>
</feature>
<evidence type="ECO:0000313" key="8">
    <source>
        <dbReference type="Proteomes" id="UP001217325"/>
    </source>
</evidence>
<evidence type="ECO:0000256" key="5">
    <source>
        <dbReference type="ARBA" id="ARBA00023136"/>
    </source>
</evidence>
<evidence type="ECO:0000256" key="6">
    <source>
        <dbReference type="SAM" id="Phobius"/>
    </source>
</evidence>
<feature type="transmembrane region" description="Helical" evidence="6">
    <location>
        <begin position="12"/>
        <end position="33"/>
    </location>
</feature>
<keyword evidence="5 6" id="KW-0472">Membrane</keyword>
<feature type="transmembrane region" description="Helical" evidence="6">
    <location>
        <begin position="281"/>
        <end position="303"/>
    </location>
</feature>
<name>A0AAW6LKU6_RHOSG</name>
<protein>
    <submittedName>
        <fullName evidence="7">Oligosaccharide flippase family protein</fullName>
    </submittedName>
</protein>
<dbReference type="EMBL" id="JARDXE010000007">
    <property type="protein sequence ID" value="MDE8645790.1"/>
    <property type="molecule type" value="Genomic_DNA"/>
</dbReference>
<evidence type="ECO:0000256" key="2">
    <source>
        <dbReference type="ARBA" id="ARBA00022475"/>
    </source>
</evidence>
<feature type="transmembrane region" description="Helical" evidence="6">
    <location>
        <begin position="378"/>
        <end position="397"/>
    </location>
</feature>
<keyword evidence="2" id="KW-1003">Cell membrane</keyword>
<evidence type="ECO:0000256" key="4">
    <source>
        <dbReference type="ARBA" id="ARBA00022989"/>
    </source>
</evidence>
<dbReference type="AlphaFoldDB" id="A0AAW6LKU6"/>
<evidence type="ECO:0000256" key="3">
    <source>
        <dbReference type="ARBA" id="ARBA00022692"/>
    </source>
</evidence>
<feature type="transmembrane region" description="Helical" evidence="6">
    <location>
        <begin position="111"/>
        <end position="134"/>
    </location>
</feature>
<comment type="subcellular location">
    <subcellularLocation>
        <location evidence="1">Cell membrane</location>
        <topology evidence="1">Multi-pass membrane protein</topology>
    </subcellularLocation>
</comment>
<feature type="transmembrane region" description="Helical" evidence="6">
    <location>
        <begin position="168"/>
        <end position="189"/>
    </location>
</feature>
<comment type="caution">
    <text evidence="7">The sequence shown here is derived from an EMBL/GenBank/DDBJ whole genome shotgun (WGS) entry which is preliminary data.</text>
</comment>
<dbReference type="GO" id="GO:0005886">
    <property type="term" value="C:plasma membrane"/>
    <property type="evidence" value="ECO:0007669"/>
    <property type="project" value="UniProtKB-SubCell"/>
</dbReference>
<proteinExistence type="predicted"/>
<evidence type="ECO:0000256" key="1">
    <source>
        <dbReference type="ARBA" id="ARBA00004651"/>
    </source>
</evidence>
<feature type="transmembrane region" description="Helical" evidence="6">
    <location>
        <begin position="346"/>
        <end position="366"/>
    </location>
</feature>
<feature type="transmembrane region" description="Helical" evidence="6">
    <location>
        <begin position="146"/>
        <end position="162"/>
    </location>
</feature>
<gene>
    <name evidence="7" type="ORF">PXH69_12590</name>
</gene>
<dbReference type="Proteomes" id="UP001217325">
    <property type="component" value="Unassembled WGS sequence"/>
</dbReference>
<feature type="transmembrane region" description="Helical" evidence="6">
    <location>
        <begin position="315"/>
        <end position="334"/>
    </location>
</feature>
<evidence type="ECO:0000313" key="7">
    <source>
        <dbReference type="EMBL" id="MDE8645790.1"/>
    </source>
</evidence>
<dbReference type="InterPro" id="IPR050833">
    <property type="entry name" value="Poly_Biosynth_Transport"/>
</dbReference>
<feature type="transmembrane region" description="Helical" evidence="6">
    <location>
        <begin position="39"/>
        <end position="65"/>
    </location>
</feature>
<dbReference type="Pfam" id="PF13440">
    <property type="entry name" value="Polysacc_synt_3"/>
    <property type="match status" value="2"/>
</dbReference>
<organism evidence="7 8">
    <name type="scientific">Rhodococcus qingshengii</name>
    <dbReference type="NCBI Taxonomy" id="334542"/>
    <lineage>
        <taxon>Bacteria</taxon>
        <taxon>Bacillati</taxon>
        <taxon>Actinomycetota</taxon>
        <taxon>Actinomycetes</taxon>
        <taxon>Mycobacteriales</taxon>
        <taxon>Nocardiaceae</taxon>
        <taxon>Rhodococcus</taxon>
        <taxon>Rhodococcus erythropolis group</taxon>
    </lineage>
</organism>